<organism evidence="2 4">
    <name type="scientific">Plantactinospora veratri</name>
    <dbReference type="NCBI Taxonomy" id="1436122"/>
    <lineage>
        <taxon>Bacteria</taxon>
        <taxon>Bacillati</taxon>
        <taxon>Actinomycetota</taxon>
        <taxon>Actinomycetes</taxon>
        <taxon>Micromonosporales</taxon>
        <taxon>Micromonosporaceae</taxon>
        <taxon>Plantactinospora</taxon>
    </lineage>
</organism>
<dbReference type="EMBL" id="JAZGQL010000027">
    <property type="protein sequence ID" value="MEE6310562.1"/>
    <property type="molecule type" value="Genomic_DNA"/>
</dbReference>
<dbReference type="PANTHER" id="PTHR42951:SF4">
    <property type="entry name" value="ACYL-COENZYME A THIOESTERASE MBLAC2"/>
    <property type="match status" value="1"/>
</dbReference>
<comment type="caution">
    <text evidence="2">The sequence shown here is derived from an EMBL/GenBank/DDBJ whole genome shotgun (WGS) entry which is preliminary data.</text>
</comment>
<accession>A0ABU7SGW3</accession>
<evidence type="ECO:0000259" key="1">
    <source>
        <dbReference type="SMART" id="SM00849"/>
    </source>
</evidence>
<dbReference type="Pfam" id="PF00753">
    <property type="entry name" value="Lactamase_B"/>
    <property type="match status" value="1"/>
</dbReference>
<feature type="domain" description="Metallo-beta-lactamase" evidence="1">
    <location>
        <begin position="27"/>
        <end position="218"/>
    </location>
</feature>
<dbReference type="SUPFAM" id="SSF56281">
    <property type="entry name" value="Metallo-hydrolase/oxidoreductase"/>
    <property type="match status" value="1"/>
</dbReference>
<keyword evidence="4" id="KW-1185">Reference proteome</keyword>
<reference evidence="2 4" key="1">
    <citation type="submission" date="2024-01" db="EMBL/GenBank/DDBJ databases">
        <title>Genome insights into Plantactinospora veratri sp. nov.</title>
        <authorList>
            <person name="Wang L."/>
        </authorList>
    </citation>
    <scope>NUCLEOTIDE SEQUENCE [LARGE SCALE GENOMIC DNA]</scope>
    <source>
        <strain evidence="2 4">NEAU-FHS4</strain>
    </source>
</reference>
<proteinExistence type="predicted"/>
<evidence type="ECO:0000313" key="4">
    <source>
        <dbReference type="Proteomes" id="UP001339911"/>
    </source>
</evidence>
<dbReference type="SMART" id="SM00849">
    <property type="entry name" value="Lactamase_B"/>
    <property type="match status" value="1"/>
</dbReference>
<dbReference type="PANTHER" id="PTHR42951">
    <property type="entry name" value="METALLO-BETA-LACTAMASE DOMAIN-CONTAINING"/>
    <property type="match status" value="1"/>
</dbReference>
<dbReference type="Proteomes" id="UP001339911">
    <property type="component" value="Unassembled WGS sequence"/>
</dbReference>
<name>A0ABU7SGW3_9ACTN</name>
<evidence type="ECO:0000313" key="2">
    <source>
        <dbReference type="EMBL" id="MEE6308822.1"/>
    </source>
</evidence>
<protein>
    <submittedName>
        <fullName evidence="2">MBL fold metallo-hydrolase</fullName>
    </submittedName>
</protein>
<evidence type="ECO:0000313" key="3">
    <source>
        <dbReference type="EMBL" id="MEE6310562.1"/>
    </source>
</evidence>
<dbReference type="InterPro" id="IPR001279">
    <property type="entry name" value="Metallo-B-lactamas"/>
</dbReference>
<sequence length="249" mass="25510">MGAVPLVDSVWLVGSGSHPDARTDPHDCHCYLIWDGTGGVLVDTGTGLGARAWLAAVAEVCDPAALAGVVVTHYHADHAGGAAAARAAGLPLLASAETSAALATADESRSSLAVARAAGVYPSDYRLAPATVDRVLAGGDVVRAGDLDIRIVDAPGHCDGHLVVLLRRAGRTILFSGDCLFAGGRVSMQAIHDCRLDRYAETVVALAGHRVDVLLPGHGEPVLTGAGVEIARAAESFRRLVPPPNVLTS</sequence>
<dbReference type="InterPro" id="IPR050855">
    <property type="entry name" value="NDM-1-like"/>
</dbReference>
<dbReference type="RefSeq" id="WP_331209102.1">
    <property type="nucleotide sequence ID" value="NZ_JAZGQL010000012.1"/>
</dbReference>
<gene>
    <name evidence="2" type="ORF">V1634_18480</name>
    <name evidence="3" type="ORF">V1634_27350</name>
</gene>
<dbReference type="InterPro" id="IPR036866">
    <property type="entry name" value="RibonucZ/Hydroxyglut_hydro"/>
</dbReference>
<dbReference type="Gene3D" id="3.60.15.10">
    <property type="entry name" value="Ribonuclease Z/Hydroxyacylglutathione hydrolase-like"/>
    <property type="match status" value="1"/>
</dbReference>
<dbReference type="EMBL" id="JAZGQL010000012">
    <property type="protein sequence ID" value="MEE6308822.1"/>
    <property type="molecule type" value="Genomic_DNA"/>
</dbReference>